<reference evidence="2" key="1">
    <citation type="submission" date="2023-03" db="EMBL/GenBank/DDBJ databases">
        <title>Chitinimonas shenzhenensis gen. nov., sp. nov., a novel member of family Burkholderiaceae isolated from activated sludge collected in Shen Zhen, China.</title>
        <authorList>
            <person name="Wang X."/>
        </authorList>
    </citation>
    <scope>NUCLEOTIDE SEQUENCE</scope>
    <source>
        <strain evidence="2">DQS-5</strain>
    </source>
</reference>
<comment type="caution">
    <text evidence="2">The sequence shown here is derived from an EMBL/GenBank/DDBJ whole genome shotgun (WGS) entry which is preliminary data.</text>
</comment>
<gene>
    <name evidence="2" type="ORF">PZA18_23865</name>
</gene>
<sequence length="129" mass="15348">MNGFTLLYGAIYFIVVYWAYRQYEALLGQVGALIVGFSLVVLFRLLLRLTLILKNHFLPIRPPCLCGRAGIEMRMVQFDYEKDEALFHCACGRRYLHRQNDFFEILDDGLRLYMKQGKYWQWRSPVEQK</sequence>
<dbReference type="EMBL" id="JARRAF010000119">
    <property type="protein sequence ID" value="MDK2127080.1"/>
    <property type="molecule type" value="Genomic_DNA"/>
</dbReference>
<keyword evidence="1" id="KW-0472">Membrane</keyword>
<accession>A0ABT7E449</accession>
<evidence type="ECO:0000313" key="3">
    <source>
        <dbReference type="Proteomes" id="UP001172778"/>
    </source>
</evidence>
<organism evidence="2 3">
    <name type="scientific">Parachitinimonas caeni</name>
    <dbReference type="NCBI Taxonomy" id="3031301"/>
    <lineage>
        <taxon>Bacteria</taxon>
        <taxon>Pseudomonadati</taxon>
        <taxon>Pseudomonadota</taxon>
        <taxon>Betaproteobacteria</taxon>
        <taxon>Neisseriales</taxon>
        <taxon>Chitinibacteraceae</taxon>
        <taxon>Parachitinimonas</taxon>
    </lineage>
</organism>
<evidence type="ECO:0000256" key="1">
    <source>
        <dbReference type="SAM" id="Phobius"/>
    </source>
</evidence>
<evidence type="ECO:0008006" key="4">
    <source>
        <dbReference type="Google" id="ProtNLM"/>
    </source>
</evidence>
<protein>
    <recommendedName>
        <fullName evidence="4">YHS domain-containing protein</fullName>
    </recommendedName>
</protein>
<proteinExistence type="predicted"/>
<keyword evidence="3" id="KW-1185">Reference proteome</keyword>
<dbReference type="Proteomes" id="UP001172778">
    <property type="component" value="Unassembled WGS sequence"/>
</dbReference>
<keyword evidence="1" id="KW-1133">Transmembrane helix</keyword>
<evidence type="ECO:0000313" key="2">
    <source>
        <dbReference type="EMBL" id="MDK2127080.1"/>
    </source>
</evidence>
<keyword evidence="1" id="KW-0812">Transmembrane</keyword>
<name>A0ABT7E449_9NEIS</name>
<feature type="transmembrane region" description="Helical" evidence="1">
    <location>
        <begin position="26"/>
        <end position="47"/>
    </location>
</feature>
<dbReference type="RefSeq" id="WP_284103394.1">
    <property type="nucleotide sequence ID" value="NZ_JARRAF010000119.1"/>
</dbReference>
<feature type="transmembrane region" description="Helical" evidence="1">
    <location>
        <begin position="5"/>
        <end position="20"/>
    </location>
</feature>